<organism evidence="4 5">
    <name type="scientific">Candidatus Sulfomarinibacter kjeldsenii</name>
    <dbReference type="NCBI Taxonomy" id="2885994"/>
    <lineage>
        <taxon>Bacteria</taxon>
        <taxon>Pseudomonadati</taxon>
        <taxon>Acidobacteriota</taxon>
        <taxon>Thermoanaerobaculia</taxon>
        <taxon>Thermoanaerobaculales</taxon>
        <taxon>Candidatus Sulfomarinibacteraceae</taxon>
        <taxon>Candidatus Sulfomarinibacter</taxon>
    </lineage>
</organism>
<evidence type="ECO:0000256" key="1">
    <source>
        <dbReference type="ARBA" id="ARBA00006484"/>
    </source>
</evidence>
<dbReference type="PRINTS" id="PR00080">
    <property type="entry name" value="SDRFAMILY"/>
</dbReference>
<dbReference type="PANTHER" id="PTHR43618">
    <property type="entry name" value="7-ALPHA-HYDROXYSTEROID DEHYDROGENASE"/>
    <property type="match status" value="1"/>
</dbReference>
<accession>A0A8J6YA57</accession>
<dbReference type="FunFam" id="3.40.50.720:FF:000084">
    <property type="entry name" value="Short-chain dehydrogenase reductase"/>
    <property type="match status" value="1"/>
</dbReference>
<dbReference type="AlphaFoldDB" id="A0A8J6YA57"/>
<gene>
    <name evidence="4" type="ORF">IFJ97_01615</name>
</gene>
<evidence type="ECO:0000313" key="5">
    <source>
        <dbReference type="Proteomes" id="UP000598633"/>
    </source>
</evidence>
<dbReference type="SUPFAM" id="SSF51735">
    <property type="entry name" value="NAD(P)-binding Rossmann-fold domains"/>
    <property type="match status" value="1"/>
</dbReference>
<dbReference type="PROSITE" id="PS00061">
    <property type="entry name" value="ADH_SHORT"/>
    <property type="match status" value="1"/>
</dbReference>
<comment type="similarity">
    <text evidence="1">Belongs to the short-chain dehydrogenases/reductases (SDR) family.</text>
</comment>
<dbReference type="Gene3D" id="3.40.50.720">
    <property type="entry name" value="NAD(P)-binding Rossmann-like Domain"/>
    <property type="match status" value="1"/>
</dbReference>
<dbReference type="InterPro" id="IPR002347">
    <property type="entry name" value="SDR_fam"/>
</dbReference>
<keyword evidence="2" id="KW-0521">NADP</keyword>
<reference evidence="4 5" key="1">
    <citation type="submission" date="2020-08" db="EMBL/GenBank/DDBJ databases">
        <title>Acidobacteriota in marine sediments use diverse sulfur dissimilation pathways.</title>
        <authorList>
            <person name="Wasmund K."/>
        </authorList>
    </citation>
    <scope>NUCLEOTIDE SEQUENCE [LARGE SCALE GENOMIC DNA]</scope>
    <source>
        <strain evidence="4">MAG AM3-A</strain>
    </source>
</reference>
<proteinExistence type="inferred from homology"/>
<dbReference type="EMBL" id="JACXWA010000024">
    <property type="protein sequence ID" value="MBD3870040.1"/>
    <property type="molecule type" value="Genomic_DNA"/>
</dbReference>
<dbReference type="InterPro" id="IPR020904">
    <property type="entry name" value="Sc_DH/Rdtase_CS"/>
</dbReference>
<dbReference type="PRINTS" id="PR00081">
    <property type="entry name" value="GDHRDH"/>
</dbReference>
<dbReference type="GO" id="GO:0016491">
    <property type="term" value="F:oxidoreductase activity"/>
    <property type="evidence" value="ECO:0007669"/>
    <property type="project" value="UniProtKB-KW"/>
</dbReference>
<name>A0A8J6YA57_9BACT</name>
<dbReference type="Proteomes" id="UP000598633">
    <property type="component" value="Unassembled WGS sequence"/>
</dbReference>
<comment type="caution">
    <text evidence="4">The sequence shown here is derived from an EMBL/GenBank/DDBJ whole genome shotgun (WGS) entry which is preliminary data.</text>
</comment>
<evidence type="ECO:0000256" key="3">
    <source>
        <dbReference type="ARBA" id="ARBA00023002"/>
    </source>
</evidence>
<protein>
    <submittedName>
        <fullName evidence="4">SDR family oxidoreductase</fullName>
    </submittedName>
</protein>
<evidence type="ECO:0000313" key="4">
    <source>
        <dbReference type="EMBL" id="MBD3870040.1"/>
    </source>
</evidence>
<dbReference type="Pfam" id="PF13561">
    <property type="entry name" value="adh_short_C2"/>
    <property type="match status" value="1"/>
</dbReference>
<dbReference type="InterPro" id="IPR036291">
    <property type="entry name" value="NAD(P)-bd_dom_sf"/>
</dbReference>
<dbReference type="PANTHER" id="PTHR43618:SF8">
    <property type="entry name" value="7ALPHA-HYDROXYSTEROID DEHYDROGENASE"/>
    <property type="match status" value="1"/>
</dbReference>
<keyword evidence="3" id="KW-0560">Oxidoreductase</keyword>
<dbReference type="InterPro" id="IPR052178">
    <property type="entry name" value="Sec_Metab_Biosynth_SDR"/>
</dbReference>
<evidence type="ECO:0000256" key="2">
    <source>
        <dbReference type="ARBA" id="ARBA00022857"/>
    </source>
</evidence>
<sequence length="264" mass="28215">MNDSNGVSSLFSIRGKIALVTGGSRGIGLMIARGYVEAGATVYITSRTAEVCDAVAEELSTVGRCISLPNDLSTMEGVENLVREISEREEELHILVNNAGAAWGEPIETFPEEGFDKITDLNLKSLFFLTRELLPLLEKAASADDPARVINIGSIDGLRVPFVPNFSYAAAKAAVHHLTRMLAVHLGGRKITVNAVAPGFFPSKMTRHLLENYRETFEKACPLGRIGEPADMAGIAIFLASCAASYINGAVIPVDGGHSLKTEA</sequence>